<dbReference type="GO" id="GO:0003964">
    <property type="term" value="F:RNA-directed DNA polymerase activity"/>
    <property type="evidence" value="ECO:0007669"/>
    <property type="project" value="TreeGrafter"/>
</dbReference>
<dbReference type="AlphaFoldDB" id="A0A068PBI9"/>
<dbReference type="InterPro" id="IPR003615">
    <property type="entry name" value="HNH_nuc"/>
</dbReference>
<sequence>MSNKKGANTKGVNNETLDGFSDEDVKNIINKLKDQSFAFKPFKRIYIEKPNGKKRPIGVPGPKDKVVLKAMSKLLVKVFEPEFLNTNHGFRSKKGTHTALESITKWSGTKWFIEGDITAFFDSIQHHLLIGILSKKINDKRFLDLCWKAIRVNYVEFPNVNIEKKNVIGTPQGSTLSPILANILLHEFDLFMDKLIKESNNSGRTSKDNPEYKKIHNRISSLRQAFLPSWKYKPLSEENKQNRLNEILQLEKLRRQLPSKIKAEGYRIYYVRYADDFLIGINGNEVIAKRVRSKIKEFLSSKLNLSLNVSKTKVTSALTSRAYFLGAFIRALTSRTNDQPNRKNSVTKFDRKVRARIPQGYVRCFAPIENIVKKLKEQGICKIYNFKNRQVIPTRKSSWVFLDNEQIVEKYNYLWNGLLNYYSFAYNRAQLNFIQYLLLHSAACTLMNKLRLTSRAKVFKKFGKELVVKQAGLGQGKEVKFNYQTTLKRLEKFNTGKKNDKNIGLPYYVFDYAIRSKKPLNAQCSICGTSSNVEMHHRRPLKASKTDNTFKSIKINLARKQIPLCRECHLKVHTGYYNGPGIY</sequence>
<gene>
    <name evidence="2" type="primary">ORF584</name>
</gene>
<dbReference type="PANTHER" id="PTHR33642:SF4">
    <property type="entry name" value="COX1_OXI3 INTRON 1 PROTEIN-RELATED"/>
    <property type="match status" value="1"/>
</dbReference>
<name>A0A068PBI9_9EUKA</name>
<dbReference type="Pfam" id="PF00078">
    <property type="entry name" value="RVT_1"/>
    <property type="match status" value="1"/>
</dbReference>
<dbReference type="PROSITE" id="PS50878">
    <property type="entry name" value="RT_POL"/>
    <property type="match status" value="1"/>
</dbReference>
<dbReference type="Pfam" id="PF01348">
    <property type="entry name" value="Intron_maturas2"/>
    <property type="match status" value="1"/>
</dbReference>
<accession>A0A068PBI9</accession>
<evidence type="ECO:0000313" key="2">
    <source>
        <dbReference type="EMBL" id="BAP05425.1"/>
    </source>
</evidence>
<dbReference type="InterPro" id="IPR049030">
    <property type="entry name" value="AI2M-like_HNH"/>
</dbReference>
<dbReference type="InterPro" id="IPR024937">
    <property type="entry name" value="Domain_X"/>
</dbReference>
<dbReference type="EMBL" id="AB930144">
    <property type="protein sequence ID" value="BAP05425.1"/>
    <property type="molecule type" value="Genomic_DNA"/>
</dbReference>
<dbReference type="GO" id="GO:0090615">
    <property type="term" value="P:mitochondrial mRNA processing"/>
    <property type="evidence" value="ECO:0007669"/>
    <property type="project" value="TreeGrafter"/>
</dbReference>
<feature type="domain" description="Reverse transcriptase" evidence="1">
    <location>
        <begin position="28"/>
        <end position="329"/>
    </location>
</feature>
<dbReference type="CDD" id="cd00085">
    <property type="entry name" value="HNHc"/>
    <property type="match status" value="1"/>
</dbReference>
<reference evidence="2" key="1">
    <citation type="journal article" date="2014" name="Mob. Genet. Elements">
        <title>An intronic open reading frame was released from one of group II introns in the mitochondrial genome of the haptophyte Chrysochromulina sp. NIES-1333.</title>
        <authorList>
            <person name="Nishimura Y."/>
            <person name="Kamikawa R."/>
            <person name="Hashimoto T."/>
            <person name="Inagaki Y."/>
        </authorList>
    </citation>
    <scope>NUCLEOTIDE SEQUENCE</scope>
    <source>
        <strain evidence="2">NIES-1333</strain>
    </source>
</reference>
<protein>
    <submittedName>
        <fullName evidence="2">Orf584</fullName>
    </submittedName>
</protein>
<organism evidence="2">
    <name type="scientific">Chrysochromulina sp. NIES-1333</name>
    <dbReference type="NCBI Taxonomy" id="407208"/>
    <lineage>
        <taxon>Eukaryota</taxon>
        <taxon>Haptista</taxon>
        <taxon>Haptophyta</taxon>
        <taxon>Prymnesiophyceae</taxon>
        <taxon>Prymnesiales</taxon>
        <taxon>Chrysochromulinaceae</taxon>
        <taxon>Chrysochromulina</taxon>
    </lineage>
</organism>
<dbReference type="GO" id="GO:0006315">
    <property type="term" value="P:homing of group II introns"/>
    <property type="evidence" value="ECO:0007669"/>
    <property type="project" value="TreeGrafter"/>
</dbReference>
<evidence type="ECO:0000259" key="1">
    <source>
        <dbReference type="PROSITE" id="PS50878"/>
    </source>
</evidence>
<dbReference type="SUPFAM" id="SSF56672">
    <property type="entry name" value="DNA/RNA polymerases"/>
    <property type="match status" value="1"/>
</dbReference>
<dbReference type="Pfam" id="PF21368">
    <property type="entry name" value="AI2M-like_HNH"/>
    <property type="match status" value="1"/>
</dbReference>
<geneLocation type="mitochondrion" evidence="2"/>
<dbReference type="InterPro" id="IPR000477">
    <property type="entry name" value="RT_dom"/>
</dbReference>
<proteinExistence type="predicted"/>
<dbReference type="GO" id="GO:0005739">
    <property type="term" value="C:mitochondrion"/>
    <property type="evidence" value="ECO:0007669"/>
    <property type="project" value="TreeGrafter"/>
</dbReference>
<dbReference type="InterPro" id="IPR043502">
    <property type="entry name" value="DNA/RNA_pol_sf"/>
</dbReference>
<dbReference type="PANTHER" id="PTHR33642">
    <property type="entry name" value="COX1/OXI3 INTRON 1 PROTEIN-RELATED"/>
    <property type="match status" value="1"/>
</dbReference>
<dbReference type="CDD" id="cd01651">
    <property type="entry name" value="RT_G2_intron"/>
    <property type="match status" value="1"/>
</dbReference>
<keyword evidence="2" id="KW-0496">Mitochondrion</keyword>